<feature type="compositionally biased region" description="Polar residues" evidence="1">
    <location>
        <begin position="327"/>
        <end position="336"/>
    </location>
</feature>
<keyword evidence="4" id="KW-1185">Reference proteome</keyword>
<keyword evidence="2" id="KW-1133">Transmembrane helix</keyword>
<protein>
    <submittedName>
        <fullName evidence="3">Uncharacterized protein</fullName>
    </submittedName>
</protein>
<feature type="region of interest" description="Disordered" evidence="1">
    <location>
        <begin position="1"/>
        <end position="42"/>
    </location>
</feature>
<sequence length="372" mass="40021">MVDIEASPGSHQQQQPANDATGGAIPLQNLSGQPPVGAGHDATSVNQGKPLVLYPESPVAQRSIRQEVGIWLRAASLVCASVSLGLQIYTYETTLGGRQNDFVFPVVFFLLPFLTMMNIGEITMLNSRKGRRYAARNRILRDSLSLVAAVGASSGVFYQLTQMTSHGMSVYGPDNWETGTRVNVAFTAIVLVLQTVLFVFACLDKRDRINSQPRVLYLPTGAPVIVMREVHLNPSPPSSTRATRRSSHHPSASTSPAWSIRSSAAAKSRPPSYHDPSMPSQALTRPPPALQQGESAVRTASNTALSPGAVAPNTSRPAPVGPPLTEEASSSPNPTGETEEDVDLRVARGESQAQRMSPAEMALYFRRAEEVR</sequence>
<dbReference type="RefSeq" id="XP_030994375.1">
    <property type="nucleotide sequence ID" value="XM_031143272.1"/>
</dbReference>
<feature type="compositionally biased region" description="Low complexity" evidence="1">
    <location>
        <begin position="249"/>
        <end position="271"/>
    </location>
</feature>
<feature type="transmembrane region" description="Helical" evidence="2">
    <location>
        <begin position="143"/>
        <end position="161"/>
    </location>
</feature>
<dbReference type="InParanoid" id="A0A507B1T4"/>
<feature type="region of interest" description="Disordered" evidence="1">
    <location>
        <begin position="231"/>
        <end position="361"/>
    </location>
</feature>
<evidence type="ECO:0000256" key="1">
    <source>
        <dbReference type="SAM" id="MobiDB-lite"/>
    </source>
</evidence>
<gene>
    <name evidence="3" type="ORF">E0L32_000841</name>
</gene>
<evidence type="ECO:0000313" key="4">
    <source>
        <dbReference type="Proteomes" id="UP000319257"/>
    </source>
</evidence>
<feature type="transmembrane region" description="Helical" evidence="2">
    <location>
        <begin position="102"/>
        <end position="122"/>
    </location>
</feature>
<evidence type="ECO:0000256" key="2">
    <source>
        <dbReference type="SAM" id="Phobius"/>
    </source>
</evidence>
<name>A0A507B1T4_9PEZI</name>
<dbReference type="AlphaFoldDB" id="A0A507B1T4"/>
<keyword evidence="2" id="KW-0472">Membrane</keyword>
<organism evidence="3 4">
    <name type="scientific">Thyridium curvatum</name>
    <dbReference type="NCBI Taxonomy" id="1093900"/>
    <lineage>
        <taxon>Eukaryota</taxon>
        <taxon>Fungi</taxon>
        <taxon>Dikarya</taxon>
        <taxon>Ascomycota</taxon>
        <taxon>Pezizomycotina</taxon>
        <taxon>Sordariomycetes</taxon>
        <taxon>Sordariomycetidae</taxon>
        <taxon>Thyridiales</taxon>
        <taxon>Thyridiaceae</taxon>
        <taxon>Thyridium</taxon>
    </lineage>
</organism>
<dbReference type="Proteomes" id="UP000319257">
    <property type="component" value="Unassembled WGS sequence"/>
</dbReference>
<feature type="transmembrane region" description="Helical" evidence="2">
    <location>
        <begin position="70"/>
        <end position="90"/>
    </location>
</feature>
<proteinExistence type="predicted"/>
<feature type="compositionally biased region" description="Polar residues" evidence="1">
    <location>
        <begin position="9"/>
        <end position="18"/>
    </location>
</feature>
<accession>A0A507B1T4</accession>
<dbReference type="EMBL" id="SKBQ01000003">
    <property type="protein sequence ID" value="TPX12664.1"/>
    <property type="molecule type" value="Genomic_DNA"/>
</dbReference>
<comment type="caution">
    <text evidence="3">The sequence shown here is derived from an EMBL/GenBank/DDBJ whole genome shotgun (WGS) entry which is preliminary data.</text>
</comment>
<keyword evidence="2" id="KW-0812">Transmembrane</keyword>
<dbReference type="GeneID" id="41968288"/>
<reference evidence="3 4" key="1">
    <citation type="submission" date="2019-06" db="EMBL/GenBank/DDBJ databases">
        <title>Draft genome sequence of the filamentous fungus Phialemoniopsis curvata isolated from diesel fuel.</title>
        <authorList>
            <person name="Varaljay V.A."/>
            <person name="Lyon W.J."/>
            <person name="Crouch A.L."/>
            <person name="Drake C.E."/>
            <person name="Hollomon J.M."/>
            <person name="Nadeau L.J."/>
            <person name="Nunn H.S."/>
            <person name="Stevenson B.S."/>
            <person name="Bojanowski C.L."/>
            <person name="Crookes-Goodson W.J."/>
        </authorList>
    </citation>
    <scope>NUCLEOTIDE SEQUENCE [LARGE SCALE GENOMIC DNA]</scope>
    <source>
        <strain evidence="3 4">D216</strain>
    </source>
</reference>
<evidence type="ECO:0000313" key="3">
    <source>
        <dbReference type="EMBL" id="TPX12664.1"/>
    </source>
</evidence>
<feature type="transmembrane region" description="Helical" evidence="2">
    <location>
        <begin position="181"/>
        <end position="203"/>
    </location>
</feature>
<feature type="compositionally biased region" description="Polar residues" evidence="1">
    <location>
        <begin position="292"/>
        <end position="305"/>
    </location>
</feature>